<evidence type="ECO:0000256" key="4">
    <source>
        <dbReference type="ARBA" id="ARBA00022605"/>
    </source>
</evidence>
<dbReference type="EMBL" id="RCOS01000003">
    <property type="protein sequence ID" value="RSN79076.1"/>
    <property type="molecule type" value="Genomic_DNA"/>
</dbReference>
<keyword evidence="8" id="KW-0460">Magnesium</keyword>
<keyword evidence="14" id="KW-1185">Reference proteome</keyword>
<dbReference type="PANTHER" id="PTHR21621">
    <property type="entry name" value="RIBOSOMAL PROTEIN S6 MODIFICATION PROTEIN"/>
    <property type="match status" value="1"/>
</dbReference>
<gene>
    <name evidence="12" type="primary">lysX</name>
    <name evidence="12" type="ORF">D6D85_00125</name>
    <name evidence="13" type="ORF">EF810_05790</name>
</gene>
<dbReference type="InterPro" id="IPR013651">
    <property type="entry name" value="ATP-grasp_RimK-type"/>
</dbReference>
<reference evidence="12 14" key="1">
    <citation type="submission" date="2018-10" db="EMBL/GenBank/DDBJ databases">
        <title>Co-occurring genomic capacity for anaerobic methane metabolism and dissimilatory sulfite reduction discovered in the Korarchaeota.</title>
        <authorList>
            <person name="Mckay L.J."/>
            <person name="Dlakic M."/>
            <person name="Fields M.W."/>
            <person name="Delmont T.O."/>
            <person name="Eren A.M."/>
            <person name="Jay Z.J."/>
            <person name="Klingelsmith K.B."/>
            <person name="Rusch D.B."/>
            <person name="Inskeep W.P."/>
        </authorList>
    </citation>
    <scope>NUCLEOTIDE SEQUENCE [LARGE SCALE GENOMIC DNA]</scope>
    <source>
        <strain evidence="12 14">MDKW</strain>
    </source>
</reference>
<name>A0A3R9XA72_9CREN</name>
<organism evidence="12 14">
    <name type="scientific">Candidatus Methanodesulfokora washburnensis</name>
    <dbReference type="NCBI Taxonomy" id="2478471"/>
    <lineage>
        <taxon>Archaea</taxon>
        <taxon>Thermoproteota</taxon>
        <taxon>Candidatus Korarchaeia</taxon>
        <taxon>Candidatus Korarchaeia incertae sedis</taxon>
        <taxon>Candidatus Methanodesulfokora</taxon>
    </lineage>
</organism>
<dbReference type="PANTHER" id="PTHR21621:SF2">
    <property type="entry name" value="COENZYME GAMMA-F420-2:ALPHA-L-GLUTAMATE LIGASE"/>
    <property type="match status" value="1"/>
</dbReference>
<evidence type="ECO:0000256" key="1">
    <source>
        <dbReference type="ARBA" id="ARBA00001946"/>
    </source>
</evidence>
<feature type="domain" description="ATP-grasp" evidence="11">
    <location>
        <begin position="90"/>
        <end position="274"/>
    </location>
</feature>
<evidence type="ECO:0000256" key="8">
    <source>
        <dbReference type="ARBA" id="ARBA00022842"/>
    </source>
</evidence>
<evidence type="ECO:0000256" key="3">
    <source>
        <dbReference type="ARBA" id="ARBA00022598"/>
    </source>
</evidence>
<dbReference type="NCBIfam" id="TIGR00768">
    <property type="entry name" value="rimK_fam"/>
    <property type="match status" value="1"/>
</dbReference>
<dbReference type="Gene3D" id="3.40.50.20">
    <property type="match status" value="1"/>
</dbReference>
<reference evidence="13 15" key="2">
    <citation type="journal article" date="2019" name="Nat. Microbiol.">
        <title>Wide diversity of methane and short-chain alkane metabolisms in uncultured archaea.</title>
        <authorList>
            <person name="Borrel G."/>
            <person name="Adam P.S."/>
            <person name="McKay L.J."/>
            <person name="Chen L.X."/>
            <person name="Sierra-Garcia I.N."/>
            <person name="Sieber C.M."/>
            <person name="Letourneur Q."/>
            <person name="Ghozlane A."/>
            <person name="Andersen G.L."/>
            <person name="Li W.J."/>
            <person name="Hallam S.J."/>
            <person name="Muyzer G."/>
            <person name="de Oliveira V.M."/>
            <person name="Inskeep W.P."/>
            <person name="Banfield J.F."/>
            <person name="Gribaldo S."/>
        </authorList>
    </citation>
    <scope>NUCLEOTIDE SEQUENCE [LARGE SCALE GENOMIC DNA]</scope>
    <source>
        <strain evidence="13">NM4</strain>
    </source>
</reference>
<evidence type="ECO:0000313" key="14">
    <source>
        <dbReference type="Proteomes" id="UP000277582"/>
    </source>
</evidence>
<dbReference type="InterPro" id="IPR054562">
    <property type="entry name" value="LysX/ArgX_preATP_grasp"/>
</dbReference>
<accession>A0A3R9XA72</accession>
<dbReference type="GO" id="GO:0009085">
    <property type="term" value="P:lysine biosynthetic process"/>
    <property type="evidence" value="ECO:0007669"/>
    <property type="project" value="InterPro"/>
</dbReference>
<dbReference type="SUPFAM" id="SSF52440">
    <property type="entry name" value="PreATP-grasp domain"/>
    <property type="match status" value="1"/>
</dbReference>
<dbReference type="InterPro" id="IPR011870">
    <property type="entry name" value="LysX_arch"/>
</dbReference>
<dbReference type="AlphaFoldDB" id="A0A3R9XA72"/>
<evidence type="ECO:0000256" key="6">
    <source>
        <dbReference type="ARBA" id="ARBA00022741"/>
    </source>
</evidence>
<dbReference type="FunFam" id="3.30.470.20:FF:000058">
    <property type="entry name" value="Alpha-aminoadipate--LysW ligase LysX protein"/>
    <property type="match status" value="1"/>
</dbReference>
<protein>
    <submittedName>
        <fullName evidence="12">Lysine biosynthesis protein LysX</fullName>
    </submittedName>
</protein>
<dbReference type="GO" id="GO:0043774">
    <property type="term" value="F:coenzyme F420-2 alpha-glutamyl ligase activity"/>
    <property type="evidence" value="ECO:0007669"/>
    <property type="project" value="TreeGrafter"/>
</dbReference>
<evidence type="ECO:0000256" key="10">
    <source>
        <dbReference type="PROSITE-ProRule" id="PRU00409"/>
    </source>
</evidence>
<keyword evidence="7 10" id="KW-0067">ATP-binding</keyword>
<evidence type="ECO:0000256" key="5">
    <source>
        <dbReference type="ARBA" id="ARBA00022723"/>
    </source>
</evidence>
<comment type="cofactor">
    <cofactor evidence="1">
        <name>Mg(2+)</name>
        <dbReference type="ChEBI" id="CHEBI:18420"/>
    </cofactor>
</comment>
<dbReference type="RefSeq" id="WP_125670010.1">
    <property type="nucleotide sequence ID" value="NZ_RCOS01000003.1"/>
</dbReference>
<dbReference type="OrthoDB" id="33241at2157"/>
<dbReference type="Proteomes" id="UP000277582">
    <property type="component" value="Unassembled WGS sequence"/>
</dbReference>
<proteinExistence type="inferred from homology"/>
<comment type="caution">
    <text evidence="12">The sequence shown here is derived from an EMBL/GenBank/DDBJ whole genome shotgun (WGS) entry which is preliminary data.</text>
</comment>
<comment type="similarity">
    <text evidence="2">Belongs to the RimK family. LysX subfamily.</text>
</comment>
<dbReference type="InterPro" id="IPR016185">
    <property type="entry name" value="PreATP-grasp_dom_sf"/>
</dbReference>
<comment type="pathway">
    <text evidence="9">Amino-acid biosynthesis.</text>
</comment>
<dbReference type="GO" id="GO:0005524">
    <property type="term" value="F:ATP binding"/>
    <property type="evidence" value="ECO:0007669"/>
    <property type="project" value="UniProtKB-UniRule"/>
</dbReference>
<keyword evidence="5" id="KW-0479">Metal-binding</keyword>
<keyword evidence="4" id="KW-0028">Amino-acid biosynthesis</keyword>
<dbReference type="EMBL" id="RXII01000088">
    <property type="protein sequence ID" value="RZN60483.1"/>
    <property type="molecule type" value="Genomic_DNA"/>
</dbReference>
<evidence type="ECO:0000259" key="11">
    <source>
        <dbReference type="PROSITE" id="PS50975"/>
    </source>
</evidence>
<dbReference type="SUPFAM" id="SSF56059">
    <property type="entry name" value="Glutathione synthetase ATP-binding domain-like"/>
    <property type="match status" value="1"/>
</dbReference>
<keyword evidence="3" id="KW-0436">Ligase</keyword>
<dbReference type="GO" id="GO:0005737">
    <property type="term" value="C:cytoplasm"/>
    <property type="evidence" value="ECO:0007669"/>
    <property type="project" value="TreeGrafter"/>
</dbReference>
<evidence type="ECO:0000313" key="13">
    <source>
        <dbReference type="EMBL" id="RZN60483.1"/>
    </source>
</evidence>
<dbReference type="GO" id="GO:0046872">
    <property type="term" value="F:metal ion binding"/>
    <property type="evidence" value="ECO:0007669"/>
    <property type="project" value="UniProtKB-KW"/>
</dbReference>
<dbReference type="NCBIfam" id="TIGR02144">
    <property type="entry name" value="LysX_arch"/>
    <property type="match status" value="1"/>
</dbReference>
<dbReference type="PROSITE" id="PS50975">
    <property type="entry name" value="ATP_GRASP"/>
    <property type="match status" value="1"/>
</dbReference>
<dbReference type="Pfam" id="PF08443">
    <property type="entry name" value="RimK"/>
    <property type="match status" value="1"/>
</dbReference>
<dbReference type="InterPro" id="IPR013815">
    <property type="entry name" value="ATP_grasp_subdomain_1"/>
</dbReference>
<dbReference type="InterPro" id="IPR004666">
    <property type="entry name" value="Rp_bS6_RimK/Lys_biosynth_LsyX"/>
</dbReference>
<evidence type="ECO:0000256" key="9">
    <source>
        <dbReference type="ARBA" id="ARBA00029440"/>
    </source>
</evidence>
<dbReference type="FunFam" id="3.30.1490.20:FF:000025">
    <property type="entry name" value="Alpha-aminoadipate--LysW ligase LysX protein"/>
    <property type="match status" value="1"/>
</dbReference>
<evidence type="ECO:0000256" key="2">
    <source>
        <dbReference type="ARBA" id="ARBA00006239"/>
    </source>
</evidence>
<dbReference type="Proteomes" id="UP000316217">
    <property type="component" value="Unassembled WGS sequence"/>
</dbReference>
<evidence type="ECO:0000256" key="7">
    <source>
        <dbReference type="ARBA" id="ARBA00022840"/>
    </source>
</evidence>
<dbReference type="Pfam" id="PF22626">
    <property type="entry name" value="LysX_preATP_grasp"/>
    <property type="match status" value="1"/>
</dbReference>
<dbReference type="InterPro" id="IPR011761">
    <property type="entry name" value="ATP-grasp"/>
</dbReference>
<sequence>MLLLYDILRWEEKSFIEAAKKLGIEIKPVHVPSICGKVGRTDADMEDIALQRCTSFYNALESAIFMESLGVDVINRSDTIMICQDKLWTTSLLARRGIPVPDTYVAFSHDSAHKAADELGYPFVIKPIHGSWGRMLALIDDEEDLRTVIEHRMYIPNPIQSIYYAQEFVRKPGRDIRVVVVGDEVPVAIYRYSDHWITNTARGGKAAPAHVDPELEEIALRASEAVKGQFLGIDILEHPEKGYIVDEVNAVTEFKNTVAVTGYDLAKKVLEFAVERVKR</sequence>
<dbReference type="Gene3D" id="3.30.1490.20">
    <property type="entry name" value="ATP-grasp fold, A domain"/>
    <property type="match status" value="1"/>
</dbReference>
<dbReference type="Gene3D" id="3.30.470.20">
    <property type="entry name" value="ATP-grasp fold, B domain"/>
    <property type="match status" value="1"/>
</dbReference>
<keyword evidence="6 10" id="KW-0547">Nucleotide-binding</keyword>
<evidence type="ECO:0000313" key="12">
    <source>
        <dbReference type="EMBL" id="RSN79076.1"/>
    </source>
</evidence>
<evidence type="ECO:0000313" key="15">
    <source>
        <dbReference type="Proteomes" id="UP000316217"/>
    </source>
</evidence>